<keyword evidence="3" id="KW-0862">Zinc</keyword>
<dbReference type="PATRIC" id="fig|457404.5.peg.3303"/>
<dbReference type="GO" id="GO:0016832">
    <property type="term" value="F:aldehyde-lyase activity"/>
    <property type="evidence" value="ECO:0007669"/>
    <property type="project" value="InterPro"/>
</dbReference>
<dbReference type="Pfam" id="PF01116">
    <property type="entry name" value="F_bP_aldolase"/>
    <property type="match status" value="1"/>
</dbReference>
<keyword evidence="3" id="KW-0479">Metal-binding</keyword>
<dbReference type="RefSeq" id="WP_008698764.1">
    <property type="nucleotide sequence ID" value="NZ_KE161011.1"/>
</dbReference>
<dbReference type="PIRSF" id="PIRSF001359">
    <property type="entry name" value="F_bP_aldolase_II"/>
    <property type="match status" value="1"/>
</dbReference>
<proteinExistence type="predicted"/>
<dbReference type="PANTHER" id="PTHR30304">
    <property type="entry name" value="D-TAGATOSE-1,6-BISPHOSPHATE ALDOLASE"/>
    <property type="match status" value="1"/>
</dbReference>
<feature type="binding site" evidence="2">
    <location>
        <begin position="267"/>
        <end position="270"/>
    </location>
    <ligand>
        <name>dihydroxyacetone phosphate</name>
        <dbReference type="ChEBI" id="CHEBI:57642"/>
    </ligand>
</feature>
<protein>
    <submittedName>
        <fullName evidence="4">Ketose-bisphosphate aldolase</fullName>
    </submittedName>
</protein>
<dbReference type="AlphaFoldDB" id="H1PWZ9"/>
<organism evidence="4 5">
    <name type="scientific">Fusobacterium ulcerans 12-1B</name>
    <dbReference type="NCBI Taxonomy" id="457404"/>
    <lineage>
        <taxon>Bacteria</taxon>
        <taxon>Fusobacteriati</taxon>
        <taxon>Fusobacteriota</taxon>
        <taxon>Fusobacteriia</taxon>
        <taxon>Fusobacteriales</taxon>
        <taxon>Fusobacteriaceae</taxon>
        <taxon>Fusobacterium</taxon>
    </lineage>
</organism>
<dbReference type="InterPro" id="IPR013785">
    <property type="entry name" value="Aldolase_TIM"/>
</dbReference>
<feature type="binding site" evidence="3">
    <location>
        <position position="191"/>
    </location>
    <ligand>
        <name>Zn(2+)</name>
        <dbReference type="ChEBI" id="CHEBI:29105"/>
        <label>1</label>
        <note>catalytic</note>
    </ligand>
</feature>
<comment type="cofactor">
    <cofactor evidence="3">
        <name>Zn(2+)</name>
        <dbReference type="ChEBI" id="CHEBI:29105"/>
    </cofactor>
    <text evidence="3">Binds 2 Zn(2+) ions per subunit. One is catalytic and the other provides a structural contribution.</text>
</comment>
<dbReference type="GO" id="GO:0008270">
    <property type="term" value="F:zinc ion binding"/>
    <property type="evidence" value="ECO:0007669"/>
    <property type="project" value="InterPro"/>
</dbReference>
<feature type="binding site" evidence="3">
    <location>
        <position position="96"/>
    </location>
    <ligand>
        <name>Zn(2+)</name>
        <dbReference type="ChEBI" id="CHEBI:29105"/>
        <label>1</label>
        <note>catalytic</note>
    </ligand>
</feature>
<feature type="binding site" evidence="2">
    <location>
        <begin position="225"/>
        <end position="227"/>
    </location>
    <ligand>
        <name>dihydroxyacetone phosphate</name>
        <dbReference type="ChEBI" id="CHEBI:57642"/>
    </ligand>
</feature>
<dbReference type="BioCyc" id="FSP457404-HMP:GTSQ-2984-MONOMER"/>
<dbReference type="InterPro" id="IPR050246">
    <property type="entry name" value="Class_II_FBP_aldolase"/>
</dbReference>
<evidence type="ECO:0000313" key="5">
    <source>
        <dbReference type="Proteomes" id="UP000003233"/>
    </source>
</evidence>
<dbReference type="NCBIfam" id="TIGR00167">
    <property type="entry name" value="cbbA"/>
    <property type="match status" value="1"/>
</dbReference>
<comment type="caution">
    <text evidence="4">The sequence shown here is derived from an EMBL/GenBank/DDBJ whole genome shotgun (WGS) entry which is preliminary data.</text>
</comment>
<reference evidence="4 5" key="1">
    <citation type="submission" date="2012-07" db="EMBL/GenBank/DDBJ databases">
        <title>The Genome Sequence of Fusobacterium ulcerans 12_1B.</title>
        <authorList>
            <consortium name="The Broad Institute Genome Sequencing Platform"/>
            <person name="Earl A."/>
            <person name="Ward D."/>
            <person name="Feldgarden M."/>
            <person name="Gevers D."/>
            <person name="Strauss J."/>
            <person name="Ambrose C.E."/>
            <person name="Allen-Vercoe E."/>
            <person name="Walker B."/>
            <person name="Young S.K."/>
            <person name="Zeng Q."/>
            <person name="Gargeya S."/>
            <person name="Fitzgerald M."/>
            <person name="Haas B."/>
            <person name="Abouelleil A."/>
            <person name="Alvarado L."/>
            <person name="Arachchi H.M."/>
            <person name="Berlin A.M."/>
            <person name="Chapman S.B."/>
            <person name="Goldberg J."/>
            <person name="Griggs A."/>
            <person name="Gujja S."/>
            <person name="Hansen M."/>
            <person name="Howarth C."/>
            <person name="Imamovic A."/>
            <person name="Larimer J."/>
            <person name="McCowen C."/>
            <person name="Montmayeur A."/>
            <person name="Murphy C."/>
            <person name="Neiman D."/>
            <person name="Pearson M."/>
            <person name="Priest M."/>
            <person name="Roberts A."/>
            <person name="Saif S."/>
            <person name="Shea T."/>
            <person name="Sisk P."/>
            <person name="Sykes S."/>
            <person name="Wortman J."/>
            <person name="Nusbaum C."/>
            <person name="Birren B."/>
        </authorList>
    </citation>
    <scope>NUCLEOTIDE SEQUENCE [LARGE SCALE GENOMIC DNA]</scope>
    <source>
        <strain evidence="4 5">12_1B</strain>
    </source>
</reference>
<sequence>MKKYSFKELGLENTRDMFKRANENGYSIPAFNFANLEQLQAILDACTEAESDVIIQISASARTYIGKEQLPLLVKGAIDEIRAKGSKIAVALNLDHGKGHELIKDCLDYGFSSVMIDASKYDFEKNIELTKEIVELAKDYDASVEGEIGVIHGTEDEHSADESAFTKPAEAVEFIKRTGVDSLAIAIGTAHGAHKFKVGEDPKLRLDILEAIKKEIGSFPIVLHGSSSVPQDYIKKFKEFGGEVKDAIGIPDEELKKASKSIVTKINVDTDGRLVFTSALREYFAKNPKEMDLKKYLDYARNEMKNFYVKKINSVFKTK</sequence>
<dbReference type="InterPro" id="IPR000771">
    <property type="entry name" value="FBA_II"/>
</dbReference>
<dbReference type="Proteomes" id="UP000003233">
    <property type="component" value="Unassembled WGS sequence"/>
</dbReference>
<feature type="binding site" evidence="2">
    <location>
        <position position="192"/>
    </location>
    <ligand>
        <name>dihydroxyacetone phosphate</name>
        <dbReference type="ChEBI" id="CHEBI:57642"/>
    </ligand>
</feature>
<name>H1PWZ9_9FUSO</name>
<feature type="binding site" evidence="3">
    <location>
        <position position="117"/>
    </location>
    <ligand>
        <name>Zn(2+)</name>
        <dbReference type="ChEBI" id="CHEBI:29105"/>
        <label>2</label>
    </ligand>
</feature>
<evidence type="ECO:0000313" key="4">
    <source>
        <dbReference type="EMBL" id="EHO78815.1"/>
    </source>
</evidence>
<evidence type="ECO:0000256" key="3">
    <source>
        <dbReference type="PIRSR" id="PIRSR001359-3"/>
    </source>
</evidence>
<feature type="binding site" evidence="3">
    <location>
        <position position="147"/>
    </location>
    <ligand>
        <name>Zn(2+)</name>
        <dbReference type="ChEBI" id="CHEBI:29105"/>
        <label>2</label>
    </ligand>
</feature>
<dbReference type="HOGENOM" id="CLU_040088_0_0_0"/>
<dbReference type="SUPFAM" id="SSF51569">
    <property type="entry name" value="Aldolase"/>
    <property type="match status" value="1"/>
</dbReference>
<dbReference type="CDD" id="cd00947">
    <property type="entry name" value="TBP_aldolase_IIB"/>
    <property type="match status" value="1"/>
</dbReference>
<feature type="active site" description="Proton donor" evidence="1">
    <location>
        <position position="95"/>
    </location>
</feature>
<gene>
    <name evidence="4" type="ORF">HMPREF0402_02942</name>
</gene>
<evidence type="ECO:0000256" key="1">
    <source>
        <dbReference type="PIRSR" id="PIRSR001359-1"/>
    </source>
</evidence>
<dbReference type="GO" id="GO:0005975">
    <property type="term" value="P:carbohydrate metabolic process"/>
    <property type="evidence" value="ECO:0007669"/>
    <property type="project" value="InterPro"/>
</dbReference>
<dbReference type="Gene3D" id="3.20.20.70">
    <property type="entry name" value="Aldolase class I"/>
    <property type="match status" value="1"/>
</dbReference>
<accession>H1PWZ9</accession>
<dbReference type="PANTHER" id="PTHR30304:SF0">
    <property type="entry name" value="D-TAGATOSE-1,6-BISPHOSPHATE ALDOLASE SUBUNIT GATY-RELATED"/>
    <property type="match status" value="1"/>
</dbReference>
<keyword evidence="5" id="KW-1185">Reference proteome</keyword>
<dbReference type="EMBL" id="AGWJ02000033">
    <property type="protein sequence ID" value="EHO78815.1"/>
    <property type="molecule type" value="Genomic_DNA"/>
</dbReference>
<evidence type="ECO:0000256" key="2">
    <source>
        <dbReference type="PIRSR" id="PIRSR001359-2"/>
    </source>
</evidence>
<feature type="binding site" evidence="3">
    <location>
        <position position="224"/>
    </location>
    <ligand>
        <name>Zn(2+)</name>
        <dbReference type="ChEBI" id="CHEBI:29105"/>
        <label>1</label>
        <note>catalytic</note>
    </ligand>
</feature>